<name>A0ABZ0NN76_CERBT</name>
<evidence type="ECO:0000313" key="2">
    <source>
        <dbReference type="Proteomes" id="UP001302367"/>
    </source>
</evidence>
<proteinExistence type="predicted"/>
<keyword evidence="2" id="KW-1185">Reference proteome</keyword>
<sequence>MLFAQATGPLEVWPRTGPLNVEPKSDYGRDSITFPPIYVPENEKSVWDVLSTILELELQSRVKYKIAWQEDNLDYVLHNGRIGLANLADAVDYVWKHRLHGIAAPSKAWYIPPRDEDFLKGIYRDPAEDYTAEAILHRGHADSKVDNCELCAKGVGV</sequence>
<evidence type="ECO:0000313" key="1">
    <source>
        <dbReference type="EMBL" id="WPB00941.1"/>
    </source>
</evidence>
<accession>A0ABZ0NN76</accession>
<organism evidence="1 2">
    <name type="scientific">Cercospora beticola</name>
    <name type="common">Sugarbeet leaf spot fungus</name>
    <dbReference type="NCBI Taxonomy" id="122368"/>
    <lineage>
        <taxon>Eukaryota</taxon>
        <taxon>Fungi</taxon>
        <taxon>Dikarya</taxon>
        <taxon>Ascomycota</taxon>
        <taxon>Pezizomycotina</taxon>
        <taxon>Dothideomycetes</taxon>
        <taxon>Dothideomycetidae</taxon>
        <taxon>Mycosphaerellales</taxon>
        <taxon>Mycosphaerellaceae</taxon>
        <taxon>Cercospora</taxon>
    </lineage>
</organism>
<reference evidence="1 2" key="1">
    <citation type="submission" date="2023-09" db="EMBL/GenBank/DDBJ databases">
        <title>Complete-Gapless Cercospora beticola genome.</title>
        <authorList>
            <person name="Wyatt N.A."/>
            <person name="Spanner R.E."/>
            <person name="Bolton M.D."/>
        </authorList>
    </citation>
    <scope>NUCLEOTIDE SEQUENCE [LARGE SCALE GENOMIC DNA]</scope>
    <source>
        <strain evidence="1">Cb09-40</strain>
    </source>
</reference>
<dbReference type="RefSeq" id="XP_065458739.1">
    <property type="nucleotide sequence ID" value="XM_065602667.1"/>
</dbReference>
<protein>
    <submittedName>
        <fullName evidence="1">Uncharacterized protein</fullName>
    </submittedName>
</protein>
<dbReference type="EMBL" id="CP134186">
    <property type="protein sequence ID" value="WPB00941.1"/>
    <property type="molecule type" value="Genomic_DNA"/>
</dbReference>
<gene>
    <name evidence="1" type="ORF">RHO25_005561</name>
</gene>
<dbReference type="Proteomes" id="UP001302367">
    <property type="component" value="Chromosome 3"/>
</dbReference>
<dbReference type="GeneID" id="90644158"/>